<evidence type="ECO:0000256" key="4">
    <source>
        <dbReference type="ARBA" id="ARBA00038161"/>
    </source>
</evidence>
<evidence type="ECO:0000259" key="6">
    <source>
        <dbReference type="PROSITE" id="PS50106"/>
    </source>
</evidence>
<dbReference type="InterPro" id="IPR041489">
    <property type="entry name" value="PDZ_6"/>
</dbReference>
<dbReference type="GO" id="GO:0003779">
    <property type="term" value="F:actin binding"/>
    <property type="evidence" value="ECO:0007669"/>
    <property type="project" value="TreeGrafter"/>
</dbReference>
<dbReference type="SMART" id="SM00228">
    <property type="entry name" value="PDZ"/>
    <property type="match status" value="1"/>
</dbReference>
<dbReference type="GO" id="GO:0005634">
    <property type="term" value="C:nucleus"/>
    <property type="evidence" value="ECO:0007669"/>
    <property type="project" value="TreeGrafter"/>
</dbReference>
<reference evidence="7 8" key="1">
    <citation type="submission" date="2021-06" db="EMBL/GenBank/DDBJ databases">
        <authorList>
            <person name="Palmer J.M."/>
        </authorList>
    </citation>
    <scope>NUCLEOTIDE SEQUENCE [LARGE SCALE GENOMIC DNA]</scope>
    <source>
        <strain evidence="7 8">MEX-2019</strain>
        <tissue evidence="7">Muscle</tissue>
    </source>
</reference>
<gene>
    <name evidence="7" type="ORF">CRENBAI_021671</name>
</gene>
<comment type="similarity">
    <text evidence="4">Belongs to the synaptopodin family.</text>
</comment>
<feature type="region of interest" description="Disordered" evidence="5">
    <location>
        <begin position="1011"/>
        <end position="1033"/>
    </location>
</feature>
<dbReference type="PANTHER" id="PTHR24217">
    <property type="entry name" value="PUTATIVE-RELATED"/>
    <property type="match status" value="1"/>
</dbReference>
<dbReference type="PANTHER" id="PTHR24217:SF14">
    <property type="entry name" value="SYNAPTOPODIN 2-LIKE A"/>
    <property type="match status" value="1"/>
</dbReference>
<feature type="compositionally biased region" description="Polar residues" evidence="5">
    <location>
        <begin position="242"/>
        <end position="253"/>
    </location>
</feature>
<evidence type="ECO:0000313" key="7">
    <source>
        <dbReference type="EMBL" id="KAK5606407.1"/>
    </source>
</evidence>
<protein>
    <recommendedName>
        <fullName evidence="6">PDZ domain-containing protein</fullName>
    </recommendedName>
</protein>
<dbReference type="SUPFAM" id="SSF50156">
    <property type="entry name" value="PDZ domain-like"/>
    <property type="match status" value="1"/>
</dbReference>
<accession>A0AAV9RCX5</accession>
<organism evidence="7 8">
    <name type="scientific">Crenichthys baileyi</name>
    <name type="common">White River springfish</name>
    <dbReference type="NCBI Taxonomy" id="28760"/>
    <lineage>
        <taxon>Eukaryota</taxon>
        <taxon>Metazoa</taxon>
        <taxon>Chordata</taxon>
        <taxon>Craniata</taxon>
        <taxon>Vertebrata</taxon>
        <taxon>Euteleostomi</taxon>
        <taxon>Actinopterygii</taxon>
        <taxon>Neopterygii</taxon>
        <taxon>Teleostei</taxon>
        <taxon>Neoteleostei</taxon>
        <taxon>Acanthomorphata</taxon>
        <taxon>Ovalentaria</taxon>
        <taxon>Atherinomorphae</taxon>
        <taxon>Cyprinodontiformes</taxon>
        <taxon>Goodeidae</taxon>
        <taxon>Crenichthys</taxon>
    </lineage>
</organism>
<keyword evidence="3" id="KW-0597">Phosphoprotein</keyword>
<feature type="compositionally biased region" description="Low complexity" evidence="5">
    <location>
        <begin position="192"/>
        <end position="204"/>
    </location>
</feature>
<feature type="compositionally biased region" description="Low complexity" evidence="5">
    <location>
        <begin position="301"/>
        <end position="314"/>
    </location>
</feature>
<dbReference type="GO" id="GO:0032233">
    <property type="term" value="P:positive regulation of actin filament bundle assembly"/>
    <property type="evidence" value="ECO:0007669"/>
    <property type="project" value="TreeGrafter"/>
</dbReference>
<dbReference type="Pfam" id="PF17820">
    <property type="entry name" value="PDZ_6"/>
    <property type="match status" value="1"/>
</dbReference>
<feature type="compositionally biased region" description="Low complexity" evidence="5">
    <location>
        <begin position="231"/>
        <end position="241"/>
    </location>
</feature>
<dbReference type="GO" id="GO:0030018">
    <property type="term" value="C:Z disc"/>
    <property type="evidence" value="ECO:0007669"/>
    <property type="project" value="TreeGrafter"/>
</dbReference>
<feature type="region of interest" description="Disordered" evidence="5">
    <location>
        <begin position="443"/>
        <end position="477"/>
    </location>
</feature>
<evidence type="ECO:0000313" key="8">
    <source>
        <dbReference type="Proteomes" id="UP001311232"/>
    </source>
</evidence>
<feature type="region of interest" description="Disordered" evidence="5">
    <location>
        <begin position="855"/>
        <end position="923"/>
    </location>
</feature>
<evidence type="ECO:0000256" key="3">
    <source>
        <dbReference type="ARBA" id="ARBA00022553"/>
    </source>
</evidence>
<dbReference type="Proteomes" id="UP001311232">
    <property type="component" value="Unassembled WGS sequence"/>
</dbReference>
<evidence type="ECO:0000256" key="5">
    <source>
        <dbReference type="SAM" id="MobiDB-lite"/>
    </source>
</evidence>
<feature type="compositionally biased region" description="Gly residues" evidence="5">
    <location>
        <begin position="271"/>
        <end position="282"/>
    </location>
</feature>
<feature type="region of interest" description="Disordered" evidence="5">
    <location>
        <begin position="180"/>
        <end position="336"/>
    </location>
</feature>
<dbReference type="InterPro" id="IPR051976">
    <property type="entry name" value="Synaptopodin_domain"/>
</dbReference>
<dbReference type="EMBL" id="JAHHUM010002077">
    <property type="protein sequence ID" value="KAK5606407.1"/>
    <property type="molecule type" value="Genomic_DNA"/>
</dbReference>
<dbReference type="Gene3D" id="2.30.42.10">
    <property type="match status" value="1"/>
</dbReference>
<proteinExistence type="inferred from homology"/>
<name>A0AAV9RCX5_9TELE</name>
<keyword evidence="2" id="KW-0963">Cytoplasm</keyword>
<evidence type="ECO:0000256" key="2">
    <source>
        <dbReference type="ARBA" id="ARBA00022490"/>
    </source>
</evidence>
<dbReference type="PROSITE" id="PS50106">
    <property type="entry name" value="PDZ"/>
    <property type="match status" value="1"/>
</dbReference>
<dbReference type="InterPro" id="IPR036034">
    <property type="entry name" value="PDZ_sf"/>
</dbReference>
<feature type="domain" description="PDZ" evidence="6">
    <location>
        <begin position="69"/>
        <end position="146"/>
    </location>
</feature>
<dbReference type="AlphaFoldDB" id="A0AAV9RCX5"/>
<sequence>MVAFNFGICVRMTRLPPSSNEICISPRTPTAQGDSFTFHLLLETDAALSQVAPENLCGLSPKGYHQPRGMGLSDRTSVELDVPHAHFGQTFLSVRKRSKACRAGLQEADELVSINEQPCGSLSHAQAMNLIDSFPGILNIRVKRAPAAFQSVVLVTRAPSPRIDKEYRAVLKAMSPIQPHHAPVREVHRSRSSLTSGLTSPPGSEAYYGETDSDADVAGYERQRRQKRRSPSNSNSGKPSGRTSTEGGETSEMSGYDSAPDAQVFPHSLEGRGGNGDEGGSLPGVARKEVVYKPPGPGMWSSQTSTETSSIISSADDQGPRDGGQEEDSGFLEPANVPLVSPKRAKEALMLGSRSQLVPMVGPVNNPIDEELTTTYMEKAKQAKLNRGDTLQDKQVKEAKSKCRTIASLLTDAPNPHSKGVLMFKKRRQRSKKYTLTSFGSVDEDRFQDSQEDDGVFPGSESEFDEEGFSGAPDPTWDSDYLDKLEKRATAGTDGREVGAENALNHGLSDTVGKGAQLFEQQRKRVDELAKKGEAAHPHALPESQMQEHCQMYPLHFEMPAQVQPTQRAQQSPISPTPTQAIQSQTQAQTVDSPHTVPHGDLPHSTVSMVMVPPPVALKPATASVAVLSSAPPSETPVSELPASNVLNRTARPFTPGFISIRAATAPVTFRPAVAKKTQRPASAAVVASPFSAASELVNNATPVTSQLPPGLPPVMSPPYSFPKASLPLTPEAPVTVHTPALSAPIETMQSSPMLNGAHEASFSTMAPMSVPSVPRTQQTVSAPVPPSYQMPGSADPVASVPKLQVPVAEPPRNPISMPSITPVSVVTQPEAVAPTPIPGPKGRTGILLEARRRSGKPKPMFNVPDVKKKSPNPELLSLVQNQDERSTRHKYGQATTEDVYEGAEEDRSGGAGTGRVPPPVAPKPRVIHETPQILQAGGKGAQLFAKRQSRMGMYVVDTQPEIPYQQDVAMHNAAQQFDSSVNTSYSSQWKYSPNVRAPPPIGYNPLLAPSLPTGPQKDTVIPDNKTRGGSQKEGIKAVDFMKRQPYQLNSAMFQYGGSVTNLSAMPSYQAQQQNNYTTTMVGSSLTSPRQIPLKTARVYEIKRFSTPTPMSAPSLAPKVIAPRSATTLGERLTRSGMISPPPAPFTPASAQPESVITSKPVLSSSQLVRLPNLPKFSATPIPNPVPPSAPTSYTTASYTRGLQTAKQFQSAPELSILASLAPLKANPVQAPKPRFVATRGGAQPQVWRPGAF</sequence>
<keyword evidence="8" id="KW-1185">Reference proteome</keyword>
<evidence type="ECO:0000256" key="1">
    <source>
        <dbReference type="ARBA" id="ARBA00004496"/>
    </source>
</evidence>
<dbReference type="InterPro" id="IPR001478">
    <property type="entry name" value="PDZ"/>
</dbReference>
<comment type="caution">
    <text evidence="7">The sequence shown here is derived from an EMBL/GenBank/DDBJ whole genome shotgun (WGS) entry which is preliminary data.</text>
</comment>
<comment type="subcellular location">
    <subcellularLocation>
        <location evidence="1">Cytoplasm</location>
    </subcellularLocation>
</comment>
<dbReference type="GO" id="GO:0015629">
    <property type="term" value="C:actin cytoskeleton"/>
    <property type="evidence" value="ECO:0007669"/>
    <property type="project" value="TreeGrafter"/>
</dbReference>